<keyword evidence="2" id="KW-1185">Reference proteome</keyword>
<dbReference type="SUPFAM" id="SSF81301">
    <property type="entry name" value="Nucleotidyltransferase"/>
    <property type="match status" value="1"/>
</dbReference>
<gene>
    <name evidence="1" type="ORF">DPM19_06990</name>
</gene>
<name>A0A365H925_9ACTN</name>
<dbReference type="EMBL" id="QLYX01000003">
    <property type="protein sequence ID" value="RAY15539.1"/>
    <property type="molecule type" value="Genomic_DNA"/>
</dbReference>
<organism evidence="1 2">
    <name type="scientific">Actinomadura craniellae</name>
    <dbReference type="NCBI Taxonomy" id="2231787"/>
    <lineage>
        <taxon>Bacteria</taxon>
        <taxon>Bacillati</taxon>
        <taxon>Actinomycetota</taxon>
        <taxon>Actinomycetes</taxon>
        <taxon>Streptosporangiales</taxon>
        <taxon>Thermomonosporaceae</taxon>
        <taxon>Actinomadura</taxon>
    </lineage>
</organism>
<accession>A0A365H925</accession>
<dbReference type="AlphaFoldDB" id="A0A365H925"/>
<evidence type="ECO:0000313" key="2">
    <source>
        <dbReference type="Proteomes" id="UP000251891"/>
    </source>
</evidence>
<evidence type="ECO:0008006" key="3">
    <source>
        <dbReference type="Google" id="ProtNLM"/>
    </source>
</evidence>
<protein>
    <recommendedName>
        <fullName evidence="3">Nucleotidyltransferase domain-containing protein</fullName>
    </recommendedName>
</protein>
<dbReference type="InterPro" id="IPR043519">
    <property type="entry name" value="NT_sf"/>
</dbReference>
<dbReference type="Proteomes" id="UP000251891">
    <property type="component" value="Unassembled WGS sequence"/>
</dbReference>
<comment type="caution">
    <text evidence="1">The sequence shown here is derived from an EMBL/GenBank/DDBJ whole genome shotgun (WGS) entry which is preliminary data.</text>
</comment>
<proteinExistence type="predicted"/>
<evidence type="ECO:0000313" key="1">
    <source>
        <dbReference type="EMBL" id="RAY15539.1"/>
    </source>
</evidence>
<sequence>MKKSERSFPVEHRRMIEAEFTAMVPEIFGDRLGFAFVFGGFGKGYGGWNHDIDMFVAVDLLPTDDGARFISWYFDLHRRLGLPPDHDYPGELVALDDLDRRLALLESRRIRGVIETQYEYEAILWADALIERKLGVVRGPAITQDGFEHVLERAARLGARWRTEIRAIRSESPEELDRLDLRRLFKGHVRYLKGPGI</sequence>
<reference evidence="1 2" key="1">
    <citation type="submission" date="2018-06" db="EMBL/GenBank/DDBJ databases">
        <title>Actinomadura craniellae sp. nov. isolated from marine sponge Craniella sp.</title>
        <authorList>
            <person name="Li L."/>
            <person name="Xu Q.H."/>
            <person name="Lin H.W."/>
            <person name="Lu Y.H."/>
        </authorList>
    </citation>
    <scope>NUCLEOTIDE SEQUENCE [LARGE SCALE GENOMIC DNA]</scope>
    <source>
        <strain evidence="1 2">LHW63021</strain>
    </source>
</reference>